<feature type="region of interest" description="Disordered" evidence="1">
    <location>
        <begin position="158"/>
        <end position="177"/>
    </location>
</feature>
<dbReference type="Proteomes" id="UP001066276">
    <property type="component" value="Chromosome 9"/>
</dbReference>
<evidence type="ECO:0000256" key="1">
    <source>
        <dbReference type="SAM" id="MobiDB-lite"/>
    </source>
</evidence>
<proteinExistence type="predicted"/>
<protein>
    <submittedName>
        <fullName evidence="2">Uncharacterized protein</fullName>
    </submittedName>
</protein>
<name>A0AAV7MNY3_PLEWA</name>
<keyword evidence="3" id="KW-1185">Reference proteome</keyword>
<evidence type="ECO:0000313" key="3">
    <source>
        <dbReference type="Proteomes" id="UP001066276"/>
    </source>
</evidence>
<reference evidence="2" key="1">
    <citation type="journal article" date="2022" name="bioRxiv">
        <title>Sequencing and chromosome-scale assembly of the giantPleurodeles waltlgenome.</title>
        <authorList>
            <person name="Brown T."/>
            <person name="Elewa A."/>
            <person name="Iarovenko S."/>
            <person name="Subramanian E."/>
            <person name="Araus A.J."/>
            <person name="Petzold A."/>
            <person name="Susuki M."/>
            <person name="Suzuki K.-i.T."/>
            <person name="Hayashi T."/>
            <person name="Toyoda A."/>
            <person name="Oliveira C."/>
            <person name="Osipova E."/>
            <person name="Leigh N.D."/>
            <person name="Simon A."/>
            <person name="Yun M.H."/>
        </authorList>
    </citation>
    <scope>NUCLEOTIDE SEQUENCE</scope>
    <source>
        <strain evidence="2">20211129_DDA</strain>
        <tissue evidence="2">Liver</tissue>
    </source>
</reference>
<comment type="caution">
    <text evidence="2">The sequence shown here is derived from an EMBL/GenBank/DDBJ whole genome shotgun (WGS) entry which is preliminary data.</text>
</comment>
<dbReference type="AlphaFoldDB" id="A0AAV7MNY3"/>
<feature type="region of interest" description="Disordered" evidence="1">
    <location>
        <begin position="1"/>
        <end position="72"/>
    </location>
</feature>
<dbReference type="EMBL" id="JANPWB010000013">
    <property type="protein sequence ID" value="KAJ1105086.1"/>
    <property type="molecule type" value="Genomic_DNA"/>
</dbReference>
<sequence>MTRDITGRPRTMGNNVKGAKSKTSSPASSRQRSGSGQRLSGELWKDSAAKQDAAQLISPLPPSSPAMSGRLNSEERYPLTSGCTAQAMNASTHSPILDTMALSGNFMSSDTTAHMIPNGNLQLKEKHIYLLFSLSGDHANKAANKNKAKGLGQDLMLPGDERSTRLGWEPQLMPAVE</sequence>
<organism evidence="2 3">
    <name type="scientific">Pleurodeles waltl</name>
    <name type="common">Iberian ribbed newt</name>
    <dbReference type="NCBI Taxonomy" id="8319"/>
    <lineage>
        <taxon>Eukaryota</taxon>
        <taxon>Metazoa</taxon>
        <taxon>Chordata</taxon>
        <taxon>Craniata</taxon>
        <taxon>Vertebrata</taxon>
        <taxon>Euteleostomi</taxon>
        <taxon>Amphibia</taxon>
        <taxon>Batrachia</taxon>
        <taxon>Caudata</taxon>
        <taxon>Salamandroidea</taxon>
        <taxon>Salamandridae</taxon>
        <taxon>Pleurodelinae</taxon>
        <taxon>Pleurodeles</taxon>
    </lineage>
</organism>
<accession>A0AAV7MNY3</accession>
<evidence type="ECO:0000313" key="2">
    <source>
        <dbReference type="EMBL" id="KAJ1105086.1"/>
    </source>
</evidence>
<feature type="compositionally biased region" description="Low complexity" evidence="1">
    <location>
        <begin position="17"/>
        <end position="41"/>
    </location>
</feature>
<gene>
    <name evidence="2" type="ORF">NDU88_002494</name>
</gene>